<accession>A0A623EDH6</accession>
<protein>
    <recommendedName>
        <fullName evidence="2">Phage protein</fullName>
    </recommendedName>
</protein>
<reference evidence="1" key="1">
    <citation type="submission" date="2019-09" db="EMBL/GenBank/DDBJ databases">
        <authorList>
            <consortium name="PulseNet: The National Subtyping Network for Foodborne Disease Surveillance"/>
            <person name="Tarr C.L."/>
            <person name="Trees E."/>
            <person name="Katz L.S."/>
            <person name="Carleton-Romer H.A."/>
            <person name="Stroika S."/>
            <person name="Kucerova Z."/>
            <person name="Roache K.F."/>
            <person name="Sabol A.L."/>
            <person name="Besser J."/>
            <person name="Gerner-Smidt P."/>
        </authorList>
    </citation>
    <scope>NUCLEOTIDE SEQUENCE</scope>
    <source>
        <strain evidence="1">PNUSAS103020</strain>
    </source>
</reference>
<evidence type="ECO:0008006" key="2">
    <source>
        <dbReference type="Google" id="ProtNLM"/>
    </source>
</evidence>
<gene>
    <name evidence="1" type="ORF">F7342_20095</name>
</gene>
<proteinExistence type="predicted"/>
<dbReference type="AlphaFoldDB" id="A0A623EDH6"/>
<dbReference type="EMBL" id="AALFOL010000069">
    <property type="protein sequence ID" value="ECZ1425037.1"/>
    <property type="molecule type" value="Genomic_DNA"/>
</dbReference>
<evidence type="ECO:0000313" key="1">
    <source>
        <dbReference type="EMBL" id="ECZ1425037.1"/>
    </source>
</evidence>
<sequence>MKMTWFQHPACTTEEADELVKQYRRRGVKTERSLNHDCINWTVSALLRVVTSMTLWLRSSACAMTLAPMSTALTRTG</sequence>
<organism evidence="1">
    <name type="scientific">Salmonella enterica</name>
    <name type="common">Salmonella choleraesuis</name>
    <dbReference type="NCBI Taxonomy" id="28901"/>
    <lineage>
        <taxon>Bacteria</taxon>
        <taxon>Pseudomonadati</taxon>
        <taxon>Pseudomonadota</taxon>
        <taxon>Gammaproteobacteria</taxon>
        <taxon>Enterobacterales</taxon>
        <taxon>Enterobacteriaceae</taxon>
        <taxon>Salmonella</taxon>
    </lineage>
</organism>
<name>A0A623EDH6_SALER</name>
<comment type="caution">
    <text evidence="1">The sequence shown here is derived from an EMBL/GenBank/DDBJ whole genome shotgun (WGS) entry which is preliminary data.</text>
</comment>